<evidence type="ECO:0000259" key="2">
    <source>
        <dbReference type="Pfam" id="PF13786"/>
    </source>
</evidence>
<organism evidence="4 5">
    <name type="scientific">Brevibacillus invocatus</name>
    <dbReference type="NCBI Taxonomy" id="173959"/>
    <lineage>
        <taxon>Bacteria</taxon>
        <taxon>Bacillati</taxon>
        <taxon>Bacillota</taxon>
        <taxon>Bacilli</taxon>
        <taxon>Bacillales</taxon>
        <taxon>Paenibacillaceae</taxon>
        <taxon>Brevibacillus</taxon>
    </lineage>
</organism>
<evidence type="ECO:0000256" key="1">
    <source>
        <dbReference type="SAM" id="Phobius"/>
    </source>
</evidence>
<comment type="caution">
    <text evidence="4">The sequence shown here is derived from an EMBL/GenBank/DDBJ whole genome shotgun (WGS) entry which is preliminary data.</text>
</comment>
<protein>
    <submittedName>
        <fullName evidence="4">DUF4179 domain-containing protein</fullName>
    </submittedName>
</protein>
<evidence type="ECO:0000259" key="3">
    <source>
        <dbReference type="Pfam" id="PF18705"/>
    </source>
</evidence>
<keyword evidence="1" id="KW-1133">Transmembrane helix</keyword>
<keyword evidence="5" id="KW-1185">Reference proteome</keyword>
<dbReference type="Pfam" id="PF18705">
    <property type="entry name" value="DUF5643"/>
    <property type="match status" value="1"/>
</dbReference>
<accession>A0A3M8BV67</accession>
<keyword evidence="1" id="KW-0472">Membrane</keyword>
<feature type="domain" description="DUF5643" evidence="3">
    <location>
        <begin position="220"/>
        <end position="329"/>
    </location>
</feature>
<name>A0A3M8BV67_9BACL</name>
<feature type="domain" description="DUF4179" evidence="2">
    <location>
        <begin position="35"/>
        <end position="129"/>
    </location>
</feature>
<evidence type="ECO:0000313" key="5">
    <source>
        <dbReference type="Proteomes" id="UP000282028"/>
    </source>
</evidence>
<feature type="transmembrane region" description="Helical" evidence="1">
    <location>
        <begin position="38"/>
        <end position="58"/>
    </location>
</feature>
<reference evidence="4 5" key="1">
    <citation type="submission" date="2018-10" db="EMBL/GenBank/DDBJ databases">
        <title>Phylogenomics of Brevibacillus.</title>
        <authorList>
            <person name="Dunlap C."/>
        </authorList>
    </citation>
    <scope>NUCLEOTIDE SEQUENCE [LARGE SCALE GENOMIC DNA]</scope>
    <source>
        <strain evidence="4 5">JCM 12215</strain>
    </source>
</reference>
<proteinExistence type="predicted"/>
<gene>
    <name evidence="4" type="ORF">EDM52_22715</name>
</gene>
<dbReference type="OrthoDB" id="2725974at2"/>
<evidence type="ECO:0000313" key="4">
    <source>
        <dbReference type="EMBL" id="RNB67298.1"/>
    </source>
</evidence>
<dbReference type="Gene3D" id="2.60.40.1630">
    <property type="entry name" value="bacillus anthracis domain"/>
    <property type="match status" value="1"/>
</dbReference>
<sequence length="441" mass="50232">MRDEKQRLQETTIPAEIDRAIFSGVQKAQQIQQRRKRFWRYGATLTASALLVGFFFSIRLSPVVAAYVSHIPGMEKLVDLIRDDKGLQRATEHQMVQNVEASVQEGEIRFSVDEVLMDERRMVIFYTIEHEQPDHVLSLDKIELMDASGQPWGSGISWGSSMNKGSKTKNRVDVNLTEKDVVPDQLQLQVTVAVDQTALDVPIKVSFPIDKARYAAHKEIVYEVNQEVAVDGQRFTIGKITAYPTQTEVSIHFDPANSKHIFDFDQLALADEHGHTYSFWGNGVPYTRDGENVVIYNLESIYFTQPEQLFLQAKQIRALDKEKRHVTIDAHSGTLLKKPGDRVHLDALRQNDDIVGMDFSLQVDVQDVNRYVSFVSDLTDDRGNEYELLQSTSSSDHENELVQVYGKLFKRLTSKGAPTEYRFTLDSYPTRLSDGFRVPVK</sequence>
<dbReference type="Proteomes" id="UP000282028">
    <property type="component" value="Unassembled WGS sequence"/>
</dbReference>
<dbReference type="InterPro" id="IPR025436">
    <property type="entry name" value="DUF4179"/>
</dbReference>
<dbReference type="InterPro" id="IPR040680">
    <property type="entry name" value="DUF5643"/>
</dbReference>
<dbReference type="AlphaFoldDB" id="A0A3M8BV67"/>
<dbReference type="EMBL" id="RHHR01000053">
    <property type="protein sequence ID" value="RNB67298.1"/>
    <property type="molecule type" value="Genomic_DNA"/>
</dbReference>
<keyword evidence="1" id="KW-0812">Transmembrane</keyword>
<dbReference type="Pfam" id="PF13786">
    <property type="entry name" value="DUF4179"/>
    <property type="match status" value="1"/>
</dbReference>